<protein>
    <submittedName>
        <fullName evidence="3">Uncharacterized protein</fullName>
    </submittedName>
</protein>
<evidence type="ECO:0000313" key="4">
    <source>
        <dbReference type="EMBL" id="OAD42383.1"/>
    </source>
</evidence>
<reference evidence="3 6" key="2">
    <citation type="submission" date="2016-10" db="EMBL/GenBank/DDBJ databases">
        <title>Hydorgenophaga sp. LPB0072 isolated from gastropod.</title>
        <authorList>
            <person name="Kim E."/>
            <person name="Yi H."/>
        </authorList>
    </citation>
    <scope>NUCLEOTIDE SEQUENCE [LARGE SCALE GENOMIC DNA]</scope>
    <source>
        <strain evidence="3 6">LPB0072</strain>
    </source>
</reference>
<gene>
    <name evidence="3" type="ORF">LPB072_05150</name>
    <name evidence="4" type="ORF">LPB72_07730</name>
</gene>
<dbReference type="Proteomes" id="UP000185657">
    <property type="component" value="Unassembled WGS sequence"/>
</dbReference>
<dbReference type="InterPro" id="IPR050465">
    <property type="entry name" value="UPF0194_transport"/>
</dbReference>
<evidence type="ECO:0000313" key="3">
    <source>
        <dbReference type="EMBL" id="AOW12334.1"/>
    </source>
</evidence>
<reference evidence="4 5" key="1">
    <citation type="submission" date="2016-02" db="EMBL/GenBank/DDBJ databases">
        <title>Draft genome sequence of Hydrogenophaga sp. LPB0072.</title>
        <authorList>
            <person name="Shin S.-K."/>
            <person name="Yi H."/>
        </authorList>
    </citation>
    <scope>NUCLEOTIDE SEQUENCE [LARGE SCALE GENOMIC DNA]</scope>
    <source>
        <strain evidence="4 5">LPB0072</strain>
    </source>
</reference>
<dbReference type="SUPFAM" id="SSF111369">
    <property type="entry name" value="HlyD-like secretion proteins"/>
    <property type="match status" value="1"/>
</dbReference>
<evidence type="ECO:0000256" key="1">
    <source>
        <dbReference type="ARBA" id="ARBA00004196"/>
    </source>
</evidence>
<accession>A0A167I9B2</accession>
<dbReference type="AlphaFoldDB" id="A0A167I9B2"/>
<dbReference type="OrthoDB" id="9763546at2"/>
<name>A0A167I9B2_9BURK</name>
<dbReference type="Gene3D" id="2.40.50.100">
    <property type="match status" value="1"/>
</dbReference>
<proteinExistence type="predicted"/>
<dbReference type="PANTHER" id="PTHR32347:SF23">
    <property type="entry name" value="BLL5650 PROTEIN"/>
    <property type="match status" value="1"/>
</dbReference>
<dbReference type="Proteomes" id="UP000185680">
    <property type="component" value="Chromosome"/>
</dbReference>
<comment type="subcellular location">
    <subcellularLocation>
        <location evidence="1">Cell envelope</location>
    </subcellularLocation>
</comment>
<keyword evidence="5" id="KW-1185">Reference proteome</keyword>
<dbReference type="RefSeq" id="WP_066088377.1">
    <property type="nucleotide sequence ID" value="NZ_CP017476.1"/>
</dbReference>
<dbReference type="PANTHER" id="PTHR32347">
    <property type="entry name" value="EFFLUX SYSTEM COMPONENT YKNX-RELATED"/>
    <property type="match status" value="1"/>
</dbReference>
<dbReference type="EMBL" id="LVWD01000008">
    <property type="protein sequence ID" value="OAD42383.1"/>
    <property type="molecule type" value="Genomic_DNA"/>
</dbReference>
<evidence type="ECO:0000313" key="5">
    <source>
        <dbReference type="Proteomes" id="UP000185657"/>
    </source>
</evidence>
<dbReference type="EMBL" id="CP017476">
    <property type="protein sequence ID" value="AOW12334.1"/>
    <property type="molecule type" value="Genomic_DNA"/>
</dbReference>
<dbReference type="STRING" id="1763535.LPB072_05150"/>
<organism evidence="3 6">
    <name type="scientific">Hydrogenophaga crassostreae</name>
    <dbReference type="NCBI Taxonomy" id="1763535"/>
    <lineage>
        <taxon>Bacteria</taxon>
        <taxon>Pseudomonadati</taxon>
        <taxon>Pseudomonadota</taxon>
        <taxon>Betaproteobacteria</taxon>
        <taxon>Burkholderiales</taxon>
        <taxon>Comamonadaceae</taxon>
        <taxon>Hydrogenophaga</taxon>
    </lineage>
</organism>
<sequence length="441" mass="48616">MTASSDLSTLLQIEARAMEAPTLAALRFTIVNETHALTPYRQAALFEQEGSKLRLVAASGLVSVANDSPFAVWLTQFAQRFPRDIEVHRLDYNDASDIDAAHWSEWLPDHLLLVPLRGKLNELLGWVMYAREEPWGDSDSSYLERLHATFGYCHAALGRKKHGGWFGIKTLFGQRYRWLVLSALALSMFIPIRLSVLAPAEVIALNAKAVAAPQDGVVGSFAVQPNARVKAGDLLFSLDDSALSNRRQVALKGLEIAKADAHIAQQRAFDDNKSKGEVAVALGRVREKEAELAAVDSQANRVEVRADQDGVAIFADTNDWLGKPVQTGERVIQLAQPEDSGVLVWLSVADAINLKLDAPVRLFLHTEPLSPRAAKLVESSYQASISPDGVAAYRLRARFEEGTELPRIGLRGTARISGDWVMLGYFLFRRPLSTVREWTGL</sequence>
<dbReference type="KEGG" id="hyl:LPB072_05150"/>
<evidence type="ECO:0000313" key="6">
    <source>
        <dbReference type="Proteomes" id="UP000185680"/>
    </source>
</evidence>
<dbReference type="GO" id="GO:0030313">
    <property type="term" value="C:cell envelope"/>
    <property type="evidence" value="ECO:0007669"/>
    <property type="project" value="UniProtKB-SubCell"/>
</dbReference>
<keyword evidence="2" id="KW-0175">Coiled coil</keyword>
<evidence type="ECO:0000256" key="2">
    <source>
        <dbReference type="ARBA" id="ARBA00023054"/>
    </source>
</evidence>